<reference evidence="1 2" key="2">
    <citation type="submission" date="2018-11" db="EMBL/GenBank/DDBJ databases">
        <authorList>
            <consortium name="Pathogen Informatics"/>
        </authorList>
    </citation>
    <scope>NUCLEOTIDE SEQUENCE [LARGE SCALE GENOMIC DNA]</scope>
</reference>
<dbReference type="AlphaFoldDB" id="A0A183IY89"/>
<proteinExistence type="predicted"/>
<keyword evidence="2" id="KW-1185">Reference proteome</keyword>
<accession>A0A183IY89</accession>
<dbReference type="Proteomes" id="UP000270296">
    <property type="component" value="Unassembled WGS sequence"/>
</dbReference>
<dbReference type="EMBL" id="UZAM01011760">
    <property type="protein sequence ID" value="VDP18075.1"/>
    <property type="molecule type" value="Genomic_DNA"/>
</dbReference>
<evidence type="ECO:0000313" key="1">
    <source>
        <dbReference type="EMBL" id="VDP18075.1"/>
    </source>
</evidence>
<evidence type="ECO:0000313" key="2">
    <source>
        <dbReference type="Proteomes" id="UP000270296"/>
    </source>
</evidence>
<reference evidence="3" key="1">
    <citation type="submission" date="2016-06" db="UniProtKB">
        <authorList>
            <consortium name="WormBaseParasite"/>
        </authorList>
    </citation>
    <scope>IDENTIFICATION</scope>
</reference>
<name>A0A183IY89_9BILA</name>
<dbReference type="WBParaSite" id="SBAD_0000889801-mRNA-1">
    <property type="protein sequence ID" value="SBAD_0000889801-mRNA-1"/>
    <property type="gene ID" value="SBAD_0000889801"/>
</dbReference>
<organism evidence="3">
    <name type="scientific">Soboliphyme baturini</name>
    <dbReference type="NCBI Taxonomy" id="241478"/>
    <lineage>
        <taxon>Eukaryota</taxon>
        <taxon>Metazoa</taxon>
        <taxon>Ecdysozoa</taxon>
        <taxon>Nematoda</taxon>
        <taxon>Enoplea</taxon>
        <taxon>Dorylaimia</taxon>
        <taxon>Dioctophymatida</taxon>
        <taxon>Dioctophymatoidea</taxon>
        <taxon>Soboliphymatidae</taxon>
        <taxon>Soboliphyme</taxon>
    </lineage>
</organism>
<sequence length="320" mass="35412">MLLILSFRRSAIRTVAAAATNDITGGTLVRGQPAAGQSSRSVAMSSLSHMVTAAQAVTDCDSDYLKLDFVCDPSRLLSHTEAALLNRTIPEGFSYCSRNSGSFSTDSRGYNFGIVLLRSLYAPDLDRCRGARPSGTRPNMKAKNATVLLVLEQRLLQQKADLMRQLWNERLVHCSVDILVIMVQTVYFCIKNSMVVRPSKSRRLAIGVSLSQRLKSMVSEQDVVKDYQSFSDFTDVSGLIDGVTVKDILKLFRVLDVLLPSVSAVPPGDKPAASALPRHYIPENEIAVINCLRYLIVHDSVMFAFLNYFVVEKNKIDSRN</sequence>
<evidence type="ECO:0000313" key="3">
    <source>
        <dbReference type="WBParaSite" id="SBAD_0000889801-mRNA-1"/>
    </source>
</evidence>
<protein>
    <submittedName>
        <fullName evidence="3">Peroxisomal membrane protein PEX16</fullName>
    </submittedName>
</protein>
<gene>
    <name evidence="1" type="ORF">SBAD_LOCUS8587</name>
</gene>